<evidence type="ECO:0000256" key="1">
    <source>
        <dbReference type="SAM" id="SignalP"/>
    </source>
</evidence>
<feature type="chain" id="PRO_5030794293" description="Major outer membrane protein" evidence="1">
    <location>
        <begin position="21"/>
        <end position="467"/>
    </location>
</feature>
<protein>
    <recommendedName>
        <fullName evidence="4">Major outer membrane protein</fullName>
    </recommendedName>
</protein>
<keyword evidence="3" id="KW-1185">Reference proteome</keyword>
<evidence type="ECO:0008006" key="4">
    <source>
        <dbReference type="Google" id="ProtNLM"/>
    </source>
</evidence>
<dbReference type="EMBL" id="JACHFQ010000001">
    <property type="protein sequence ID" value="MBB5224930.1"/>
    <property type="molecule type" value="Genomic_DNA"/>
</dbReference>
<dbReference type="AlphaFoldDB" id="A0A7W8LL34"/>
<feature type="signal peptide" evidence="1">
    <location>
        <begin position="1"/>
        <end position="20"/>
    </location>
</feature>
<dbReference type="RefSeq" id="WP_184656694.1">
    <property type="nucleotide sequence ID" value="NZ_JACHFQ010000001.1"/>
</dbReference>
<keyword evidence="1" id="KW-0732">Signal</keyword>
<dbReference type="Proteomes" id="UP000518887">
    <property type="component" value="Unassembled WGS sequence"/>
</dbReference>
<gene>
    <name evidence="2" type="ORF">HNP76_000270</name>
</gene>
<reference evidence="2 3" key="1">
    <citation type="submission" date="2020-08" db="EMBL/GenBank/DDBJ databases">
        <title>Genomic Encyclopedia of Type Strains, Phase IV (KMG-IV): sequencing the most valuable type-strain genomes for metagenomic binning, comparative biology and taxonomic classification.</title>
        <authorList>
            <person name="Goeker M."/>
        </authorList>
    </citation>
    <scope>NUCLEOTIDE SEQUENCE [LARGE SCALE GENOMIC DNA]</scope>
    <source>
        <strain evidence="2 3">DSM 103462</strain>
    </source>
</reference>
<sequence>MKKIVSAVALAAAAASLVTAEVKITMNGRLRPTVYGQQTVEGDAKGKTDTKAVTKNWMSLDGYAAFEDTLKFAFNNEDKTAGLTFSVNVKNGNDTTNTSKIAKKSVDGTNPEKDIQLTESNNKLGNFLTLNQYDIWSTVFGTDLKLGAGSWKDGNADGAYRVKKDVDAGNSEGVDFERFKLGSAFKNAPSLFVDDIVNFNGGSNALAAYAEYPIALNDDMSLKLTAVAIKAGYWSGTDDDTTTSHNAGFAGRAQFNVADLFNSELIVKKPVAGITTFAFYAMPTLLPQLTATIGGSYTMDSTSAETWNGAWDFDLRARYQVTPELSITTFNKIAGLKESDDETKNKAEAVVNAGIAGLDGKAGQLVAGKDITMVMWNNISARYKVNDFVTATVNVGLMNVLGTAGKSDSDYGINYRVTPGAQLYLSKPATLWVGFSYSGAKYNAGTKDAKDFTVSSISIPAILRVKL</sequence>
<comment type="caution">
    <text evidence="2">The sequence shown here is derived from an EMBL/GenBank/DDBJ whole genome shotgun (WGS) entry which is preliminary data.</text>
</comment>
<accession>A0A7W8LL34</accession>
<organism evidence="2 3">
    <name type="scientific">Treponema ruminis</name>
    <dbReference type="NCBI Taxonomy" id="744515"/>
    <lineage>
        <taxon>Bacteria</taxon>
        <taxon>Pseudomonadati</taxon>
        <taxon>Spirochaetota</taxon>
        <taxon>Spirochaetia</taxon>
        <taxon>Spirochaetales</taxon>
        <taxon>Treponemataceae</taxon>
        <taxon>Treponema</taxon>
    </lineage>
</organism>
<evidence type="ECO:0000313" key="3">
    <source>
        <dbReference type="Proteomes" id="UP000518887"/>
    </source>
</evidence>
<name>A0A7W8LL34_9SPIR</name>
<evidence type="ECO:0000313" key="2">
    <source>
        <dbReference type="EMBL" id="MBB5224930.1"/>
    </source>
</evidence>
<proteinExistence type="predicted"/>